<dbReference type="Proteomes" id="UP000223445">
    <property type="component" value="Unassembled WGS sequence"/>
</dbReference>
<gene>
    <name evidence="2" type="ORF">COE48_05080</name>
    <name evidence="1" type="ORF">CON01_00625</name>
</gene>
<accession>A0A9X6U4S3</accession>
<evidence type="ECO:0000313" key="3">
    <source>
        <dbReference type="Proteomes" id="UP000220127"/>
    </source>
</evidence>
<name>A0A9X6U4S3_BACTU</name>
<organism evidence="1 3">
    <name type="scientific">Bacillus thuringiensis</name>
    <dbReference type="NCBI Taxonomy" id="1428"/>
    <lineage>
        <taxon>Bacteria</taxon>
        <taxon>Bacillati</taxon>
        <taxon>Bacillota</taxon>
        <taxon>Bacilli</taxon>
        <taxon>Bacillales</taxon>
        <taxon>Bacillaceae</taxon>
        <taxon>Bacillus</taxon>
        <taxon>Bacillus cereus group</taxon>
    </lineage>
</organism>
<sequence length="73" mass="8380">MKSNVEEIIGKIKYEIEKLRVAYYRAGESSSQLSDESNLGVCLTVLRHHKNQAIIAMEKLEDDLIEQIQKTTE</sequence>
<dbReference type="Proteomes" id="UP000220127">
    <property type="component" value="Unassembled WGS sequence"/>
</dbReference>
<evidence type="ECO:0000313" key="4">
    <source>
        <dbReference type="Proteomes" id="UP000223445"/>
    </source>
</evidence>
<proteinExistence type="predicted"/>
<evidence type="ECO:0000313" key="1">
    <source>
        <dbReference type="EMBL" id="PED16387.1"/>
    </source>
</evidence>
<reference evidence="3 4" key="1">
    <citation type="submission" date="2017-09" db="EMBL/GenBank/DDBJ databases">
        <title>Large-scale bioinformatics analysis of Bacillus genomes uncovers conserved roles of natural products in bacterial physiology.</title>
        <authorList>
            <consortium name="Agbiome Team Llc"/>
            <person name="Bleich R.M."/>
            <person name="Grubbs K.J."/>
            <person name="Santa Maria K.C."/>
            <person name="Allen S.E."/>
            <person name="Farag S."/>
            <person name="Shank E.A."/>
            <person name="Bowers A."/>
        </authorList>
    </citation>
    <scope>NUCLEOTIDE SEQUENCE [LARGE SCALE GENOMIC DNA]</scope>
    <source>
        <strain evidence="2 4">AFS030179</strain>
        <strain evidence="1 3">AFS094940</strain>
    </source>
</reference>
<dbReference type="RefSeq" id="WP_088011194.1">
    <property type="nucleotide sequence ID" value="NZ_JBALLD010000003.1"/>
</dbReference>
<dbReference type="EMBL" id="NUPM01000005">
    <property type="protein sequence ID" value="PGZ04958.1"/>
    <property type="molecule type" value="Genomic_DNA"/>
</dbReference>
<comment type="caution">
    <text evidence="1">The sequence shown here is derived from an EMBL/GenBank/DDBJ whole genome shotgun (WGS) entry which is preliminary data.</text>
</comment>
<protein>
    <submittedName>
        <fullName evidence="1">Uncharacterized protein</fullName>
    </submittedName>
</protein>
<evidence type="ECO:0000313" key="2">
    <source>
        <dbReference type="EMBL" id="PGZ04958.1"/>
    </source>
</evidence>
<dbReference type="AlphaFoldDB" id="A0A9X6U4S3"/>
<dbReference type="EMBL" id="NVMD01000002">
    <property type="protein sequence ID" value="PED16387.1"/>
    <property type="molecule type" value="Genomic_DNA"/>
</dbReference>